<gene>
    <name evidence="2" type="primary">Necator_chrX.g22923</name>
    <name evidence="2" type="ORF">RB195_022760</name>
</gene>
<evidence type="ECO:0008006" key="4">
    <source>
        <dbReference type="Google" id="ProtNLM"/>
    </source>
</evidence>
<name>A0ABR1EGI6_NECAM</name>
<comment type="caution">
    <text evidence="2">The sequence shown here is derived from an EMBL/GenBank/DDBJ whole genome shotgun (WGS) entry which is preliminary data.</text>
</comment>
<keyword evidence="3" id="KW-1185">Reference proteome</keyword>
<proteinExistence type="predicted"/>
<reference evidence="2 3" key="1">
    <citation type="submission" date="2023-08" db="EMBL/GenBank/DDBJ databases">
        <title>A Necator americanus chromosomal reference genome.</title>
        <authorList>
            <person name="Ilik V."/>
            <person name="Petrzelkova K.J."/>
            <person name="Pardy F."/>
            <person name="Fuh T."/>
            <person name="Niatou-Singa F.S."/>
            <person name="Gouil Q."/>
            <person name="Baker L."/>
            <person name="Ritchie M.E."/>
            <person name="Jex A.R."/>
            <person name="Gazzola D."/>
            <person name="Li H."/>
            <person name="Toshio Fujiwara R."/>
            <person name="Zhan B."/>
            <person name="Aroian R.V."/>
            <person name="Pafco B."/>
            <person name="Schwarz E.M."/>
        </authorList>
    </citation>
    <scope>NUCLEOTIDE SEQUENCE [LARGE SCALE GENOMIC DNA]</scope>
    <source>
        <strain evidence="2 3">Aroian</strain>
        <tissue evidence="2">Whole animal</tissue>
    </source>
</reference>
<accession>A0ABR1EGI6</accession>
<dbReference type="EMBL" id="JAVFWL010000006">
    <property type="protein sequence ID" value="KAK6761794.1"/>
    <property type="molecule type" value="Genomic_DNA"/>
</dbReference>
<protein>
    <recommendedName>
        <fullName evidence="4">Endonuclease/exonuclease/phosphatase domain-containing protein</fullName>
    </recommendedName>
</protein>
<sequence length="307" mass="34265">MRGNVDEFEDALEYSEGFAENTIYEMQNSTSYNRNRLQSVYASGCFVATSQADSERSFLPSYVSIPTEFSASRRDRLNALRCRMREEFGAKDATFSSPTTVDWDSLSIASEGTSLHSWHRRVLAETQTIIVHPSDSMSTKAGLPFPSSLLFSDTRKTAGHHETDSSTWATMHPTSTVHTTLLSTISSAGPPPNHPPPPLPPVESERYMNTDFRSPPPLPPRNRAVRLLGSVVAGSLSNSSEDKNRLPKRKRTRMAICTYNARTLASEAAIEDLMMQAKKIKYDVIGLTETRRRHPLNAVYETGEELF</sequence>
<feature type="compositionally biased region" description="Pro residues" evidence="1">
    <location>
        <begin position="189"/>
        <end position="201"/>
    </location>
</feature>
<organism evidence="2 3">
    <name type="scientific">Necator americanus</name>
    <name type="common">Human hookworm</name>
    <dbReference type="NCBI Taxonomy" id="51031"/>
    <lineage>
        <taxon>Eukaryota</taxon>
        <taxon>Metazoa</taxon>
        <taxon>Ecdysozoa</taxon>
        <taxon>Nematoda</taxon>
        <taxon>Chromadorea</taxon>
        <taxon>Rhabditida</taxon>
        <taxon>Rhabditina</taxon>
        <taxon>Rhabditomorpha</taxon>
        <taxon>Strongyloidea</taxon>
        <taxon>Ancylostomatidae</taxon>
        <taxon>Bunostominae</taxon>
        <taxon>Necator</taxon>
    </lineage>
</organism>
<evidence type="ECO:0000313" key="3">
    <source>
        <dbReference type="Proteomes" id="UP001303046"/>
    </source>
</evidence>
<dbReference type="Proteomes" id="UP001303046">
    <property type="component" value="Unassembled WGS sequence"/>
</dbReference>
<feature type="region of interest" description="Disordered" evidence="1">
    <location>
        <begin position="183"/>
        <end position="204"/>
    </location>
</feature>
<evidence type="ECO:0000256" key="1">
    <source>
        <dbReference type="SAM" id="MobiDB-lite"/>
    </source>
</evidence>
<evidence type="ECO:0000313" key="2">
    <source>
        <dbReference type="EMBL" id="KAK6761794.1"/>
    </source>
</evidence>